<evidence type="ECO:0000313" key="2">
    <source>
        <dbReference type="Proteomes" id="UP000288216"/>
    </source>
</evidence>
<reference evidence="1 2" key="1">
    <citation type="journal article" date="2018" name="Nat. Ecol. Evol.">
        <title>Shark genomes provide insights into elasmobranch evolution and the origin of vertebrates.</title>
        <authorList>
            <person name="Hara Y"/>
            <person name="Yamaguchi K"/>
            <person name="Onimaru K"/>
            <person name="Kadota M"/>
            <person name="Koyanagi M"/>
            <person name="Keeley SD"/>
            <person name="Tatsumi K"/>
            <person name="Tanaka K"/>
            <person name="Motone F"/>
            <person name="Kageyama Y"/>
            <person name="Nozu R"/>
            <person name="Adachi N"/>
            <person name="Nishimura O"/>
            <person name="Nakagawa R"/>
            <person name="Tanegashima C"/>
            <person name="Kiyatake I"/>
            <person name="Matsumoto R"/>
            <person name="Murakumo K"/>
            <person name="Nishida K"/>
            <person name="Terakita A"/>
            <person name="Kuratani S"/>
            <person name="Sato K"/>
            <person name="Hyodo S Kuraku.S."/>
        </authorList>
    </citation>
    <scope>NUCLEOTIDE SEQUENCE [LARGE SCALE GENOMIC DNA]</scope>
</reference>
<name>A0A401NZ06_SCYTO</name>
<dbReference type="STRING" id="75743.A0A401NZ06"/>
<dbReference type="OrthoDB" id="2162928at2759"/>
<keyword evidence="2" id="KW-1185">Reference proteome</keyword>
<proteinExistence type="predicted"/>
<evidence type="ECO:0008006" key="3">
    <source>
        <dbReference type="Google" id="ProtNLM"/>
    </source>
</evidence>
<gene>
    <name evidence="1" type="ORF">scyTo_0011952</name>
</gene>
<organism evidence="1 2">
    <name type="scientific">Scyliorhinus torazame</name>
    <name type="common">Cloudy catshark</name>
    <name type="synonym">Catulus torazame</name>
    <dbReference type="NCBI Taxonomy" id="75743"/>
    <lineage>
        <taxon>Eukaryota</taxon>
        <taxon>Metazoa</taxon>
        <taxon>Chordata</taxon>
        <taxon>Craniata</taxon>
        <taxon>Vertebrata</taxon>
        <taxon>Chondrichthyes</taxon>
        <taxon>Elasmobranchii</taxon>
        <taxon>Galeomorphii</taxon>
        <taxon>Galeoidea</taxon>
        <taxon>Carcharhiniformes</taxon>
        <taxon>Scyliorhinidae</taxon>
        <taxon>Scyliorhinus</taxon>
    </lineage>
</organism>
<sequence length="89" mass="10175">MDETSLNFEIPANMIISKIAEEKSKDCAKIQFTVVPSCLANGITFVMMVIIKTKALPKEEFQKDIVIHVYEKSWMDEGGYKKWSRKCGI</sequence>
<protein>
    <recommendedName>
        <fullName evidence="3">DDE-1 domain-containing protein</fullName>
    </recommendedName>
</protein>
<dbReference type="AlphaFoldDB" id="A0A401NZ06"/>
<accession>A0A401NZ06</accession>
<comment type="caution">
    <text evidence="1">The sequence shown here is derived from an EMBL/GenBank/DDBJ whole genome shotgun (WGS) entry which is preliminary data.</text>
</comment>
<dbReference type="EMBL" id="BFAA01005627">
    <property type="protein sequence ID" value="GCB66099.1"/>
    <property type="molecule type" value="Genomic_DNA"/>
</dbReference>
<evidence type="ECO:0000313" key="1">
    <source>
        <dbReference type="EMBL" id="GCB66099.1"/>
    </source>
</evidence>
<dbReference type="Proteomes" id="UP000288216">
    <property type="component" value="Unassembled WGS sequence"/>
</dbReference>